<dbReference type="AlphaFoldDB" id="A0AAD9SK79"/>
<reference evidence="2" key="1">
    <citation type="submission" date="2023-06" db="EMBL/GenBank/DDBJ databases">
        <authorList>
            <person name="Noh H."/>
        </authorList>
    </citation>
    <scope>NUCLEOTIDE SEQUENCE</scope>
    <source>
        <strain evidence="2">DUCC20226</strain>
    </source>
</reference>
<sequence>MLKFLVAFLWAFTLGEEPIQIIRTFQILHVEPPLPGYSVEVLQWEVPVSLDGQMATLNGTVQQIYQQLLKINPKYAAEIGITKKGFTSSLTDTRKSLGVSEVQDTWTVCGHFDPARASAIWEGIDYLYTVDGKPGSKPGPRMCGQDNTTKVLPSYSDIAYSAEYIAGNCTYWSEEHLEDQVSGQQFHSDDWNTIVRSAVC</sequence>
<name>A0AAD9SK79_PHOAM</name>
<proteinExistence type="predicted"/>
<organism evidence="2 3">
    <name type="scientific">Phomopsis amygdali</name>
    <name type="common">Fusicoccum amygdali</name>
    <dbReference type="NCBI Taxonomy" id="1214568"/>
    <lineage>
        <taxon>Eukaryota</taxon>
        <taxon>Fungi</taxon>
        <taxon>Dikarya</taxon>
        <taxon>Ascomycota</taxon>
        <taxon>Pezizomycotina</taxon>
        <taxon>Sordariomycetes</taxon>
        <taxon>Sordariomycetidae</taxon>
        <taxon>Diaporthales</taxon>
        <taxon>Diaporthaceae</taxon>
        <taxon>Diaporthe</taxon>
    </lineage>
</organism>
<dbReference type="PANTHER" id="PTHR35605:SF1">
    <property type="entry name" value="ECP2 EFFECTOR PROTEIN DOMAIN-CONTAINING PROTEIN-RELATED"/>
    <property type="match status" value="1"/>
</dbReference>
<accession>A0AAD9SK79</accession>
<dbReference type="PANTHER" id="PTHR35605">
    <property type="entry name" value="ECP2 EFFECTOR PROTEIN DOMAIN-CONTAINING PROTEIN-RELATED"/>
    <property type="match status" value="1"/>
</dbReference>
<comment type="caution">
    <text evidence="2">The sequence shown here is derived from an EMBL/GenBank/DDBJ whole genome shotgun (WGS) entry which is preliminary data.</text>
</comment>
<keyword evidence="3" id="KW-1185">Reference proteome</keyword>
<dbReference type="Proteomes" id="UP001265746">
    <property type="component" value="Unassembled WGS sequence"/>
</dbReference>
<feature type="chain" id="PRO_5042041098" evidence="1">
    <location>
        <begin position="16"/>
        <end position="200"/>
    </location>
</feature>
<evidence type="ECO:0000256" key="1">
    <source>
        <dbReference type="SAM" id="SignalP"/>
    </source>
</evidence>
<dbReference type="EMBL" id="JAUJFL010000002">
    <property type="protein sequence ID" value="KAK2610100.1"/>
    <property type="molecule type" value="Genomic_DNA"/>
</dbReference>
<keyword evidence="1" id="KW-0732">Signal</keyword>
<protein>
    <submittedName>
        <fullName evidence="2">Uncharacterized protein</fullName>
    </submittedName>
</protein>
<feature type="signal peptide" evidence="1">
    <location>
        <begin position="1"/>
        <end position="15"/>
    </location>
</feature>
<gene>
    <name evidence="2" type="ORF">N8I77_003556</name>
</gene>
<evidence type="ECO:0000313" key="3">
    <source>
        <dbReference type="Proteomes" id="UP001265746"/>
    </source>
</evidence>
<evidence type="ECO:0000313" key="2">
    <source>
        <dbReference type="EMBL" id="KAK2610100.1"/>
    </source>
</evidence>